<comment type="caution">
    <text evidence="2">The sequence shown here is derived from an EMBL/GenBank/DDBJ whole genome shotgun (WGS) entry which is preliminary data.</text>
</comment>
<keyword evidence="3" id="KW-1185">Reference proteome</keyword>
<proteinExistence type="predicted"/>
<feature type="repeat" description="TPR" evidence="1">
    <location>
        <begin position="325"/>
        <end position="358"/>
    </location>
</feature>
<name>A0A420E4N9_9FLAO</name>
<dbReference type="PROSITE" id="PS51257">
    <property type="entry name" value="PROKAR_LIPOPROTEIN"/>
    <property type="match status" value="1"/>
</dbReference>
<dbReference type="AlphaFoldDB" id="A0A420E4N9"/>
<organism evidence="2 3">
    <name type="scientific">Tenacibaculum lutimaris</name>
    <dbReference type="NCBI Taxonomy" id="285258"/>
    <lineage>
        <taxon>Bacteria</taxon>
        <taxon>Pseudomonadati</taxon>
        <taxon>Bacteroidota</taxon>
        <taxon>Flavobacteriia</taxon>
        <taxon>Flavobacteriales</taxon>
        <taxon>Flavobacteriaceae</taxon>
        <taxon>Tenacibaculum</taxon>
    </lineage>
</organism>
<dbReference type="RefSeq" id="WP_120185826.1">
    <property type="nucleotide sequence ID" value="NZ_RAQM01000006.1"/>
</dbReference>
<dbReference type="EMBL" id="RAQM01000006">
    <property type="protein sequence ID" value="RKF05048.1"/>
    <property type="molecule type" value="Genomic_DNA"/>
</dbReference>
<reference evidence="2 3" key="1">
    <citation type="submission" date="2018-09" db="EMBL/GenBank/DDBJ databases">
        <title>Genomic Encyclopedia of Archaeal and Bacterial Type Strains, Phase II (KMG-II): from individual species to whole genera.</title>
        <authorList>
            <person name="Goeker M."/>
        </authorList>
    </citation>
    <scope>NUCLEOTIDE SEQUENCE [LARGE SCALE GENOMIC DNA]</scope>
    <source>
        <strain evidence="2 3">DSM 16505</strain>
    </source>
</reference>
<gene>
    <name evidence="2" type="ORF">C8N26_0447</name>
</gene>
<dbReference type="SUPFAM" id="SSF48452">
    <property type="entry name" value="TPR-like"/>
    <property type="match status" value="1"/>
</dbReference>
<sequence>MKKGGKIIVFSVLVAIVYSCSVKKDAFLNRSYHAVTTKYNVLFNGEQAYLKGLEEIQEKHEDNFWKRLQIEPITFDESTIDAKVLTPGTGFNAGEEDEENKNLTPFEKAEEKAVKAIQTHSMNINGYEKNSQIDDAYLLLGKSRYYTQRFIPALEAFNYVIVNYPKANLNYETRIWRAKANIRLGNEKRAIQTLRLLLDVLDETEKIGKSTKEQAYTAMAMAYEQTDTIQKVVDYLKLATTTNYNKEQTARNMFVLGQVYSELDRKDSARMVFKKLAESRRAPDRFRIRAEIEYAKNTPNDSASIVVLARMKKLIKNTDNRKFLNALYYQAGVLEEGRNNQEKAAEYYKRSLQAKHNNNYQKTYAYERLADMAFEKEDYLLAGSYYDSVMQVVSKEFDQEKRIRRIRRKNKGLTALRKYEETVKNNDSILQLVAMTSDERTSFFESYIEKIKKEDEEKQQQLLNAQNFGNSFGGGASINSSANKGKWYFYNTQALNFGRGEFQKVWGTRPLEDNWRLSDKSINTIDNTLANTEETKVNTRYQLSTYIDAIPTDEQTITNLVLERNDALYQLGLIYKEQFINHTLAIKNLERLREVSADDKLELPISYHLYQIYKEQGDLVKSNEYKNTILQKYPETTFAQIIKNPDVKLVVEKKEDEILNKYKEVYYLYKENKFEEAVNEIDNFSSTLQNSNLIPKFALLKALAIGKYQDKETYKKALEFVAVSYATTEEGKKAKEIIEQLNKT</sequence>
<dbReference type="Gene3D" id="1.25.40.10">
    <property type="entry name" value="Tetratricopeptide repeat domain"/>
    <property type="match status" value="3"/>
</dbReference>
<dbReference type="PROSITE" id="PS50005">
    <property type="entry name" value="TPR"/>
    <property type="match status" value="1"/>
</dbReference>
<evidence type="ECO:0000313" key="2">
    <source>
        <dbReference type="EMBL" id="RKF05048.1"/>
    </source>
</evidence>
<dbReference type="InterPro" id="IPR011990">
    <property type="entry name" value="TPR-like_helical_dom_sf"/>
</dbReference>
<dbReference type="InterPro" id="IPR019734">
    <property type="entry name" value="TPR_rpt"/>
</dbReference>
<accession>A0A420E4N9</accession>
<evidence type="ECO:0000313" key="3">
    <source>
        <dbReference type="Proteomes" id="UP000285780"/>
    </source>
</evidence>
<dbReference type="Proteomes" id="UP000285780">
    <property type="component" value="Unassembled WGS sequence"/>
</dbReference>
<keyword evidence="1" id="KW-0802">TPR repeat</keyword>
<protein>
    <submittedName>
        <fullName evidence="2">Protein involved in gliding motility SprE</fullName>
    </submittedName>
</protein>
<evidence type="ECO:0000256" key="1">
    <source>
        <dbReference type="PROSITE-ProRule" id="PRU00339"/>
    </source>
</evidence>